<name>A0ABW8TDI3_9CLOT</name>
<dbReference type="NCBIfam" id="NF040761">
    <property type="entry name" value="AgaF"/>
    <property type="match status" value="1"/>
</dbReference>
<organism evidence="9 10">
    <name type="scientific">Clostridium neuense</name>
    <dbReference type="NCBI Taxonomy" id="1728934"/>
    <lineage>
        <taxon>Bacteria</taxon>
        <taxon>Bacillati</taxon>
        <taxon>Bacillota</taxon>
        <taxon>Clostridia</taxon>
        <taxon>Eubacteriales</taxon>
        <taxon>Clostridiaceae</taxon>
        <taxon>Clostridium</taxon>
    </lineage>
</organism>
<keyword evidence="10" id="KW-1185">Reference proteome</keyword>
<evidence type="ECO:0000256" key="4">
    <source>
        <dbReference type="ARBA" id="ARBA00022597"/>
    </source>
</evidence>
<keyword evidence="2" id="KW-0813">Transport</keyword>
<evidence type="ECO:0000256" key="6">
    <source>
        <dbReference type="ARBA" id="ARBA00022683"/>
    </source>
</evidence>
<dbReference type="SUPFAM" id="SSF53062">
    <property type="entry name" value="PTS system fructose IIA component-like"/>
    <property type="match status" value="1"/>
</dbReference>
<keyword evidence="6" id="KW-0598">Phosphotransferase system</keyword>
<evidence type="ECO:0000313" key="9">
    <source>
        <dbReference type="EMBL" id="MFL0250262.1"/>
    </source>
</evidence>
<dbReference type="InterPro" id="IPR051471">
    <property type="entry name" value="Bacterial_PTS_sugar_comp"/>
</dbReference>
<comment type="caution">
    <text evidence="9">The sequence shown here is derived from an EMBL/GenBank/DDBJ whole genome shotgun (WGS) entry which is preliminary data.</text>
</comment>
<dbReference type="PROSITE" id="PS51096">
    <property type="entry name" value="PTS_EIIA_TYPE_4"/>
    <property type="match status" value="1"/>
</dbReference>
<keyword evidence="7" id="KW-0418">Kinase</keyword>
<dbReference type="Proteomes" id="UP001623592">
    <property type="component" value="Unassembled WGS sequence"/>
</dbReference>
<dbReference type="InterPro" id="IPR036662">
    <property type="entry name" value="PTS_EIIA_man-typ_sf"/>
</dbReference>
<keyword evidence="4" id="KW-0762">Sugar transport</keyword>
<dbReference type="InterPro" id="IPR033887">
    <property type="entry name" value="PTS_IIA_man"/>
</dbReference>
<evidence type="ECO:0000313" key="10">
    <source>
        <dbReference type="Proteomes" id="UP001623592"/>
    </source>
</evidence>
<gene>
    <name evidence="9" type="primary">agaF</name>
    <name evidence="9" type="ORF">ACJDT4_07480</name>
</gene>
<sequence length="141" mass="15209">MIGIIVTGHGKFAQGLTTALELVLGKQEMYIDVNFPSGDTATQLEENMTKAIDEFKECENIVVFADLLSGSPFNTAVMKAIQDERIKVVYGVNFGMLVEAVMNRNMGTGADEIVNKAVETGKTQIGVFNADAVKDSDDDAL</sequence>
<keyword evidence="3" id="KW-0963">Cytoplasm</keyword>
<protein>
    <submittedName>
        <fullName evidence="9">PTS galactosamine/N-acetylgalactosamine transporter subunit IIA</fullName>
    </submittedName>
</protein>
<evidence type="ECO:0000256" key="7">
    <source>
        <dbReference type="ARBA" id="ARBA00022777"/>
    </source>
</evidence>
<evidence type="ECO:0000256" key="5">
    <source>
        <dbReference type="ARBA" id="ARBA00022679"/>
    </source>
</evidence>
<dbReference type="InterPro" id="IPR004701">
    <property type="entry name" value="PTS_EIIA_man-typ"/>
</dbReference>
<evidence type="ECO:0000256" key="1">
    <source>
        <dbReference type="ARBA" id="ARBA00004496"/>
    </source>
</evidence>
<evidence type="ECO:0000256" key="2">
    <source>
        <dbReference type="ARBA" id="ARBA00022448"/>
    </source>
</evidence>
<evidence type="ECO:0000256" key="3">
    <source>
        <dbReference type="ARBA" id="ARBA00022490"/>
    </source>
</evidence>
<dbReference type="RefSeq" id="WP_406786926.1">
    <property type="nucleotide sequence ID" value="NZ_JBJIAA010000005.1"/>
</dbReference>
<dbReference type="Gene3D" id="3.40.50.510">
    <property type="entry name" value="Phosphotransferase system, mannose-type IIA component"/>
    <property type="match status" value="1"/>
</dbReference>
<dbReference type="EMBL" id="JBJIAA010000005">
    <property type="protein sequence ID" value="MFL0250262.1"/>
    <property type="molecule type" value="Genomic_DNA"/>
</dbReference>
<proteinExistence type="predicted"/>
<keyword evidence="5" id="KW-0808">Transferase</keyword>
<reference evidence="9 10" key="1">
    <citation type="submission" date="2024-11" db="EMBL/GenBank/DDBJ databases">
        <authorList>
            <person name="Heng Y.C."/>
            <person name="Lim A.C.H."/>
            <person name="Lee J.K.Y."/>
            <person name="Kittelmann S."/>
        </authorList>
    </citation>
    <scope>NUCLEOTIDE SEQUENCE [LARGE SCALE GENOMIC DNA]</scope>
    <source>
        <strain evidence="9 10">WILCCON 0114</strain>
    </source>
</reference>
<dbReference type="Pfam" id="PF03610">
    <property type="entry name" value="EIIA-man"/>
    <property type="match status" value="1"/>
</dbReference>
<feature type="domain" description="PTS EIIA type-4" evidence="8">
    <location>
        <begin position="1"/>
        <end position="125"/>
    </location>
</feature>
<comment type="subcellular location">
    <subcellularLocation>
        <location evidence="1">Cytoplasm</location>
    </subcellularLocation>
</comment>
<dbReference type="PANTHER" id="PTHR33799">
    <property type="entry name" value="PTS PERMEASE-RELATED-RELATED"/>
    <property type="match status" value="1"/>
</dbReference>
<dbReference type="PANTHER" id="PTHR33799:SF1">
    <property type="entry name" value="PTS SYSTEM MANNOSE-SPECIFIC EIIAB COMPONENT-RELATED"/>
    <property type="match status" value="1"/>
</dbReference>
<dbReference type="CDD" id="cd00006">
    <property type="entry name" value="PTS_IIA_man"/>
    <property type="match status" value="1"/>
</dbReference>
<accession>A0ABW8TDI3</accession>
<evidence type="ECO:0000259" key="8">
    <source>
        <dbReference type="PROSITE" id="PS51096"/>
    </source>
</evidence>